<keyword evidence="2 8" id="KW-0436">Ligase</keyword>
<name>A0A848EIV7_9PROT</name>
<dbReference type="Gene3D" id="3.30.1490.20">
    <property type="entry name" value="ATP-grasp fold, A domain"/>
    <property type="match status" value="1"/>
</dbReference>
<dbReference type="GO" id="GO:0006099">
    <property type="term" value="P:tricarboxylic acid cycle"/>
    <property type="evidence" value="ECO:0007669"/>
    <property type="project" value="UniProtKB-KW"/>
</dbReference>
<keyword evidence="9" id="KW-1185">Reference proteome</keyword>
<dbReference type="SUPFAM" id="SSF56059">
    <property type="entry name" value="Glutathione synthetase ATP-binding domain-like"/>
    <property type="match status" value="1"/>
</dbReference>
<dbReference type="PROSITE" id="PS50975">
    <property type="entry name" value="ATP_GRASP"/>
    <property type="match status" value="1"/>
</dbReference>
<dbReference type="InterPro" id="IPR032875">
    <property type="entry name" value="Succ_CoA_lig_flav_dom"/>
</dbReference>
<dbReference type="SUPFAM" id="SSF52210">
    <property type="entry name" value="Succinyl-CoA synthetase domains"/>
    <property type="match status" value="2"/>
</dbReference>
<comment type="caution">
    <text evidence="8">The sequence shown here is derived from an EMBL/GenBank/DDBJ whole genome shotgun (WGS) entry which is preliminary data.</text>
</comment>
<evidence type="ECO:0000256" key="1">
    <source>
        <dbReference type="ARBA" id="ARBA00022532"/>
    </source>
</evidence>
<dbReference type="Gene3D" id="3.40.50.261">
    <property type="entry name" value="Succinyl-CoA synthetase domains"/>
    <property type="match status" value="2"/>
</dbReference>
<dbReference type="Gene3D" id="3.30.470.20">
    <property type="entry name" value="ATP-grasp fold, B domain"/>
    <property type="match status" value="1"/>
</dbReference>
<dbReference type="InterPro" id="IPR016102">
    <property type="entry name" value="Succinyl-CoA_synth-like"/>
</dbReference>
<dbReference type="AlphaFoldDB" id="A0A848EIV7"/>
<dbReference type="InterPro" id="IPR036291">
    <property type="entry name" value="NAD(P)-bd_dom_sf"/>
</dbReference>
<evidence type="ECO:0000256" key="6">
    <source>
        <dbReference type="PROSITE-ProRule" id="PRU00409"/>
    </source>
</evidence>
<dbReference type="PANTHER" id="PTHR43334">
    <property type="entry name" value="ACETATE--COA LIGASE [ADP-FORMING]"/>
    <property type="match status" value="1"/>
</dbReference>
<evidence type="ECO:0000256" key="2">
    <source>
        <dbReference type="ARBA" id="ARBA00022598"/>
    </source>
</evidence>
<evidence type="ECO:0000313" key="8">
    <source>
        <dbReference type="EMBL" id="NMJ44321.1"/>
    </source>
</evidence>
<dbReference type="Gene3D" id="3.40.50.720">
    <property type="entry name" value="NAD(P)-binding Rossmann-like Domain"/>
    <property type="match status" value="1"/>
</dbReference>
<gene>
    <name evidence="8" type="ORF">GWK16_23945</name>
</gene>
<proteinExistence type="inferred from homology"/>
<organism evidence="8 9">
    <name type="scientific">Neoroseomonas marina</name>
    <dbReference type="NCBI Taxonomy" id="1232220"/>
    <lineage>
        <taxon>Bacteria</taxon>
        <taxon>Pseudomonadati</taxon>
        <taxon>Pseudomonadota</taxon>
        <taxon>Alphaproteobacteria</taxon>
        <taxon>Acetobacterales</taxon>
        <taxon>Acetobacteraceae</taxon>
        <taxon>Neoroseomonas</taxon>
    </lineage>
</organism>
<dbReference type="InterPro" id="IPR051538">
    <property type="entry name" value="Acyl-CoA_Synth/Transferase"/>
</dbReference>
<dbReference type="GO" id="GO:0046872">
    <property type="term" value="F:metal ion binding"/>
    <property type="evidence" value="ECO:0007669"/>
    <property type="project" value="InterPro"/>
</dbReference>
<reference evidence="8 9" key="1">
    <citation type="submission" date="2020-03" db="EMBL/GenBank/DDBJ databases">
        <authorList>
            <person name="Sun Q."/>
        </authorList>
    </citation>
    <scope>NUCLEOTIDE SEQUENCE [LARGE SCALE GENOMIC DNA]</scope>
    <source>
        <strain evidence="8 9">JC162</strain>
    </source>
</reference>
<protein>
    <submittedName>
        <fullName evidence="8">Acetate--CoA ligase family protein</fullName>
    </submittedName>
</protein>
<dbReference type="FunFam" id="3.30.1490.20:FF:000020">
    <property type="entry name" value="Protein lysine acetyltransferase"/>
    <property type="match status" value="1"/>
</dbReference>
<dbReference type="SMART" id="SM00881">
    <property type="entry name" value="CoA_binding"/>
    <property type="match status" value="1"/>
</dbReference>
<keyword evidence="1" id="KW-0816">Tricarboxylic acid cycle</keyword>
<feature type="domain" description="ATP-grasp" evidence="7">
    <location>
        <begin position="504"/>
        <end position="540"/>
    </location>
</feature>
<dbReference type="Pfam" id="PF13607">
    <property type="entry name" value="Succ_CoA_lig"/>
    <property type="match status" value="1"/>
</dbReference>
<dbReference type="SUPFAM" id="SSF51735">
    <property type="entry name" value="NAD(P)-binding Rossmann-fold domains"/>
    <property type="match status" value="1"/>
</dbReference>
<dbReference type="GO" id="GO:0016874">
    <property type="term" value="F:ligase activity"/>
    <property type="evidence" value="ECO:0007669"/>
    <property type="project" value="UniProtKB-KW"/>
</dbReference>
<dbReference type="GO" id="GO:0005524">
    <property type="term" value="F:ATP binding"/>
    <property type="evidence" value="ECO:0007669"/>
    <property type="project" value="UniProtKB-UniRule"/>
</dbReference>
<dbReference type="InterPro" id="IPR011761">
    <property type="entry name" value="ATP-grasp"/>
</dbReference>
<keyword evidence="4 6" id="KW-0067">ATP-binding</keyword>
<sequence length="711" mass="74554">MTVTSRAVYRHGDMARLFDPASIAVIGASPRAGSFADRTIQALKEYTGRLYLVNSRYEKIGDRACFPSIAALPEVPDCCILVVAKDAVEEIAADCAKAGVGGIMIYASGFSETGRDDDVAAQKRLAQIGRDAGMRIVGPNCIGMLNFRTKAGVTFMIPPPMEAPLPHAVGLVSQSGALGFSLAQSVMRGVSVSHLLTTGNSSDVDVADCVSFLADDPTCSAIGCVFEGMPDPMRFIQAAEVADRANKPLVVFKLGTGEAGAAAAMSHTGSLAGETAAYLAAFERAGAIVVKDFEALVETASFLAKAPPPKARGVAVVAVSGGAAIMSADKAEAHGVPLPQPTPPVRAILESRIPDFGSARNPCDVTAQVANDPESLTACAGAMLGEDHYGALIYAQIYSTELSAKRPGELAAIAEKADKPICVVWTTEWLEGFGSKEAEQNPRIGLFRSMDRCFAALSHWHAREERRAAGPRAYARLSRPEAAAEAAALIRAAGNRTLTEREAKAVLAAYGVPVVPEKLTQTEEEAVAAATALGFPVAMKVESPDLPHKTEAGVIRLKLKDAAEVRDAYRAVMANAKRHAPNARINGVLVQPMAKPGVEVMVGGRVDPLMGPLIVAGLGGVLVELMRDSALALAPVTTGEARSMFERLRGRAAFEGFRGAPAADLDRLADIIVRLSEFIADQRGLVSELDVNPIIVAGSDAVAVDALIVKA</sequence>
<dbReference type="Pfam" id="PF13380">
    <property type="entry name" value="CoA_binding_2"/>
    <property type="match status" value="1"/>
</dbReference>
<dbReference type="Pfam" id="PF13549">
    <property type="entry name" value="ATP-grasp_5"/>
    <property type="match status" value="1"/>
</dbReference>
<evidence type="ECO:0000256" key="3">
    <source>
        <dbReference type="ARBA" id="ARBA00022741"/>
    </source>
</evidence>
<evidence type="ECO:0000313" key="9">
    <source>
        <dbReference type="Proteomes" id="UP000548582"/>
    </source>
</evidence>
<evidence type="ECO:0000259" key="7">
    <source>
        <dbReference type="PROSITE" id="PS50975"/>
    </source>
</evidence>
<comment type="similarity">
    <text evidence="5">In the N-terminal section; belongs to the acetate CoA ligase alpha subunit family.</text>
</comment>
<evidence type="ECO:0000256" key="4">
    <source>
        <dbReference type="ARBA" id="ARBA00022840"/>
    </source>
</evidence>
<dbReference type="InterPro" id="IPR013815">
    <property type="entry name" value="ATP_grasp_subdomain_1"/>
</dbReference>
<keyword evidence="3 6" id="KW-0547">Nucleotide-binding</keyword>
<dbReference type="RefSeq" id="WP_170056501.1">
    <property type="nucleotide sequence ID" value="NZ_JABBKX010000014.1"/>
</dbReference>
<accession>A0A848EIV7</accession>
<dbReference type="Proteomes" id="UP000548582">
    <property type="component" value="Unassembled WGS sequence"/>
</dbReference>
<dbReference type="PANTHER" id="PTHR43334:SF1">
    <property type="entry name" value="3-HYDROXYPROPIONATE--COA LIGASE [ADP-FORMING]"/>
    <property type="match status" value="1"/>
</dbReference>
<dbReference type="EMBL" id="JABBKX010000014">
    <property type="protein sequence ID" value="NMJ44321.1"/>
    <property type="molecule type" value="Genomic_DNA"/>
</dbReference>
<dbReference type="InterPro" id="IPR003781">
    <property type="entry name" value="CoA-bd"/>
</dbReference>
<evidence type="ECO:0000256" key="5">
    <source>
        <dbReference type="ARBA" id="ARBA00060888"/>
    </source>
</evidence>